<dbReference type="PROSITE" id="PS50995">
    <property type="entry name" value="HTH_MARR_2"/>
    <property type="match status" value="1"/>
</dbReference>
<reference evidence="2 3" key="1">
    <citation type="submission" date="2021-01" db="EMBL/GenBank/DDBJ databases">
        <title>Whole genome shotgun sequence of Planotetraspora mira NBRC 15435.</title>
        <authorList>
            <person name="Komaki H."/>
            <person name="Tamura T."/>
        </authorList>
    </citation>
    <scope>NUCLEOTIDE SEQUENCE [LARGE SCALE GENOMIC DNA]</scope>
    <source>
        <strain evidence="2 3">NBRC 15435</strain>
    </source>
</reference>
<dbReference type="Pfam" id="PF01047">
    <property type="entry name" value="MarR"/>
    <property type="match status" value="1"/>
</dbReference>
<dbReference type="InterPro" id="IPR039422">
    <property type="entry name" value="MarR/SlyA-like"/>
</dbReference>
<name>A0A8J3TX46_9ACTN</name>
<dbReference type="Proteomes" id="UP000650628">
    <property type="component" value="Unassembled WGS sequence"/>
</dbReference>
<organism evidence="2 3">
    <name type="scientific">Planotetraspora mira</name>
    <dbReference type="NCBI Taxonomy" id="58121"/>
    <lineage>
        <taxon>Bacteria</taxon>
        <taxon>Bacillati</taxon>
        <taxon>Actinomycetota</taxon>
        <taxon>Actinomycetes</taxon>
        <taxon>Streptosporangiales</taxon>
        <taxon>Streptosporangiaceae</taxon>
        <taxon>Planotetraspora</taxon>
    </lineage>
</organism>
<protein>
    <recommendedName>
        <fullName evidence="1">HTH marR-type domain-containing protein</fullName>
    </recommendedName>
</protein>
<evidence type="ECO:0000313" key="3">
    <source>
        <dbReference type="Proteomes" id="UP000650628"/>
    </source>
</evidence>
<keyword evidence="3" id="KW-1185">Reference proteome</keyword>
<dbReference type="GO" id="GO:0006950">
    <property type="term" value="P:response to stress"/>
    <property type="evidence" value="ECO:0007669"/>
    <property type="project" value="TreeGrafter"/>
</dbReference>
<feature type="domain" description="HTH marR-type" evidence="1">
    <location>
        <begin position="8"/>
        <end position="144"/>
    </location>
</feature>
<sequence length="162" mass="17794">MMVSTPGRDAVLRDVHEGLRSFTAYAVLLSHAVAERLGLSATDSRCVDLLDRHGPITAGRLAELTGLTTGAVTGIVDRLERAHFVRREKDPADRRRVILRLVPERESEAFADLAPMTGRVDEILARYDDRELAAIADFLRRSGTGTAEEIARLREGNGKSTT</sequence>
<comment type="caution">
    <text evidence="2">The sequence shown here is derived from an EMBL/GenBank/DDBJ whole genome shotgun (WGS) entry which is preliminary data.</text>
</comment>
<dbReference type="SMART" id="SM00347">
    <property type="entry name" value="HTH_MARR"/>
    <property type="match status" value="1"/>
</dbReference>
<proteinExistence type="predicted"/>
<dbReference type="Gene3D" id="1.10.10.10">
    <property type="entry name" value="Winged helix-like DNA-binding domain superfamily/Winged helix DNA-binding domain"/>
    <property type="match status" value="1"/>
</dbReference>
<evidence type="ECO:0000259" key="1">
    <source>
        <dbReference type="PROSITE" id="PS50995"/>
    </source>
</evidence>
<evidence type="ECO:0000313" key="2">
    <source>
        <dbReference type="EMBL" id="GII34420.1"/>
    </source>
</evidence>
<gene>
    <name evidence="2" type="ORF">Pmi06nite_78620</name>
</gene>
<accession>A0A8J3TX46</accession>
<dbReference type="GO" id="GO:0003700">
    <property type="term" value="F:DNA-binding transcription factor activity"/>
    <property type="evidence" value="ECO:0007669"/>
    <property type="project" value="InterPro"/>
</dbReference>
<dbReference type="PANTHER" id="PTHR33164:SF106">
    <property type="entry name" value="TRANSCRIPTIONAL REGULATORY PROTEIN"/>
    <property type="match status" value="1"/>
</dbReference>
<dbReference type="AlphaFoldDB" id="A0A8J3TX46"/>
<dbReference type="InterPro" id="IPR000835">
    <property type="entry name" value="HTH_MarR-typ"/>
</dbReference>
<dbReference type="PANTHER" id="PTHR33164">
    <property type="entry name" value="TRANSCRIPTIONAL REGULATOR, MARR FAMILY"/>
    <property type="match status" value="1"/>
</dbReference>
<dbReference type="SUPFAM" id="SSF46785">
    <property type="entry name" value="Winged helix' DNA-binding domain"/>
    <property type="match status" value="1"/>
</dbReference>
<dbReference type="InterPro" id="IPR036390">
    <property type="entry name" value="WH_DNA-bd_sf"/>
</dbReference>
<dbReference type="EMBL" id="BOOO01000050">
    <property type="protein sequence ID" value="GII34420.1"/>
    <property type="molecule type" value="Genomic_DNA"/>
</dbReference>
<dbReference type="InterPro" id="IPR036388">
    <property type="entry name" value="WH-like_DNA-bd_sf"/>
</dbReference>